<reference evidence="6 7" key="1">
    <citation type="journal article" date="2015" name="Genome Biol.">
        <title>Comparative genomics of Steinernema reveals deeply conserved gene regulatory networks.</title>
        <authorList>
            <person name="Dillman A.R."/>
            <person name="Macchietto M."/>
            <person name="Porter C.F."/>
            <person name="Rogers A."/>
            <person name="Williams B."/>
            <person name="Antoshechkin I."/>
            <person name="Lee M.M."/>
            <person name="Goodwin Z."/>
            <person name="Lu X."/>
            <person name="Lewis E.E."/>
            <person name="Goodrich-Blair H."/>
            <person name="Stock S.P."/>
            <person name="Adams B.J."/>
            <person name="Sternberg P.W."/>
            <person name="Mortazavi A."/>
        </authorList>
    </citation>
    <scope>NUCLEOTIDE SEQUENCE [LARGE SCALE GENOMIC DNA]</scope>
    <source>
        <strain evidence="6 7">ALL</strain>
    </source>
</reference>
<dbReference type="SUPFAM" id="SSF53756">
    <property type="entry name" value="UDP-Glycosyltransferase/glycogen phosphorylase"/>
    <property type="match status" value="1"/>
</dbReference>
<dbReference type="InterPro" id="IPR050271">
    <property type="entry name" value="UDP-glycosyltransferase"/>
</dbReference>
<comment type="catalytic activity">
    <reaction evidence="5">
        <text>glucuronate acceptor + UDP-alpha-D-glucuronate = acceptor beta-D-glucuronoside + UDP + H(+)</text>
        <dbReference type="Rhea" id="RHEA:21032"/>
        <dbReference type="ChEBI" id="CHEBI:15378"/>
        <dbReference type="ChEBI" id="CHEBI:58052"/>
        <dbReference type="ChEBI" id="CHEBI:58223"/>
        <dbReference type="ChEBI" id="CHEBI:132367"/>
        <dbReference type="ChEBI" id="CHEBI:132368"/>
        <dbReference type="EC" id="2.4.1.17"/>
    </reaction>
</comment>
<dbReference type="EC" id="2.4.1.17" evidence="2"/>
<evidence type="ECO:0000256" key="3">
    <source>
        <dbReference type="ARBA" id="ARBA00022676"/>
    </source>
</evidence>
<dbReference type="AlphaFoldDB" id="A0A4U5P8X0"/>
<gene>
    <name evidence="6" type="ORF">L596_007326</name>
</gene>
<dbReference type="PANTHER" id="PTHR48043:SF68">
    <property type="entry name" value="GLUCURONOSYLTRANSFERASE"/>
    <property type="match status" value="1"/>
</dbReference>
<reference evidence="6 7" key="2">
    <citation type="journal article" date="2019" name="G3 (Bethesda)">
        <title>Hybrid Assembly of the Genome of the Entomopathogenic Nematode Steinernema carpocapsae Identifies the X-Chromosome.</title>
        <authorList>
            <person name="Serra L."/>
            <person name="Macchietto M."/>
            <person name="Macias-Munoz A."/>
            <person name="McGill C.J."/>
            <person name="Rodriguez I.M."/>
            <person name="Rodriguez B."/>
            <person name="Murad R."/>
            <person name="Mortazavi A."/>
        </authorList>
    </citation>
    <scope>NUCLEOTIDE SEQUENCE [LARGE SCALE GENOMIC DNA]</scope>
    <source>
        <strain evidence="6 7">ALL</strain>
    </source>
</reference>
<evidence type="ECO:0000256" key="2">
    <source>
        <dbReference type="ARBA" id="ARBA00012544"/>
    </source>
</evidence>
<dbReference type="PANTHER" id="PTHR48043">
    <property type="entry name" value="EG:EG0003.4 PROTEIN-RELATED"/>
    <property type="match status" value="1"/>
</dbReference>
<comment type="caution">
    <text evidence="6">The sequence shown here is derived from an EMBL/GenBank/DDBJ whole genome shotgun (WGS) entry which is preliminary data.</text>
</comment>
<evidence type="ECO:0000313" key="6">
    <source>
        <dbReference type="EMBL" id="TKR92729.1"/>
    </source>
</evidence>
<keyword evidence="4" id="KW-0808">Transferase</keyword>
<dbReference type="Pfam" id="PF00201">
    <property type="entry name" value="UDPGT"/>
    <property type="match status" value="1"/>
</dbReference>
<dbReference type="Proteomes" id="UP000298663">
    <property type="component" value="Unassembled WGS sequence"/>
</dbReference>
<proteinExistence type="inferred from homology"/>
<dbReference type="EMBL" id="AZBU02000002">
    <property type="protein sequence ID" value="TKR92729.1"/>
    <property type="molecule type" value="Genomic_DNA"/>
</dbReference>
<protein>
    <recommendedName>
        <fullName evidence="2">glucuronosyltransferase</fullName>
        <ecNumber evidence="2">2.4.1.17</ecNumber>
    </recommendedName>
</protein>
<evidence type="ECO:0000256" key="4">
    <source>
        <dbReference type="ARBA" id="ARBA00022679"/>
    </source>
</evidence>
<evidence type="ECO:0000256" key="5">
    <source>
        <dbReference type="ARBA" id="ARBA00047475"/>
    </source>
</evidence>
<accession>A0A4U5P8X0</accession>
<dbReference type="Gene3D" id="3.40.50.2000">
    <property type="entry name" value="Glycogen Phosphorylase B"/>
    <property type="match status" value="1"/>
</dbReference>
<dbReference type="OrthoDB" id="5835829at2759"/>
<dbReference type="GO" id="GO:0015020">
    <property type="term" value="F:glucuronosyltransferase activity"/>
    <property type="evidence" value="ECO:0007669"/>
    <property type="project" value="UniProtKB-EC"/>
</dbReference>
<name>A0A4U5P8X0_STECR</name>
<organism evidence="6 7">
    <name type="scientific">Steinernema carpocapsae</name>
    <name type="common">Entomopathogenic nematode</name>
    <dbReference type="NCBI Taxonomy" id="34508"/>
    <lineage>
        <taxon>Eukaryota</taxon>
        <taxon>Metazoa</taxon>
        <taxon>Ecdysozoa</taxon>
        <taxon>Nematoda</taxon>
        <taxon>Chromadorea</taxon>
        <taxon>Rhabditida</taxon>
        <taxon>Tylenchina</taxon>
        <taxon>Panagrolaimomorpha</taxon>
        <taxon>Strongyloidoidea</taxon>
        <taxon>Steinernematidae</taxon>
        <taxon>Steinernema</taxon>
    </lineage>
</organism>
<evidence type="ECO:0000313" key="7">
    <source>
        <dbReference type="Proteomes" id="UP000298663"/>
    </source>
</evidence>
<comment type="similarity">
    <text evidence="1">Belongs to the UDP-glycosyltransferase family.</text>
</comment>
<dbReference type="InterPro" id="IPR002213">
    <property type="entry name" value="UDP_glucos_trans"/>
</dbReference>
<sequence length="218" mass="24670">MCSEHVKSKYNKTDMPRMVVRPKQDSLNAVRGAAESRQRFDRLVAEFPELNFERLERAPFVLVSFGSVAQLENMPKPLLSEFLRRFAELPYTVLWQSNSPAVKIPMNVRIPRNVVLVRWAPIKNLLGLPYLSKPSNSQLSAHRNLRFVVCHGGVNTVNELLLFGVPVLGVPLQGDQSSNLQRLVDFGGALMINMKSIATGGLRAKLRELEGNYDRWEE</sequence>
<keyword evidence="3" id="KW-0328">Glycosyltransferase</keyword>
<evidence type="ECO:0000256" key="1">
    <source>
        <dbReference type="ARBA" id="ARBA00009995"/>
    </source>
</evidence>
<keyword evidence="7" id="KW-1185">Reference proteome</keyword>